<dbReference type="Proteomes" id="UP000426444">
    <property type="component" value="Chromosome"/>
</dbReference>
<dbReference type="RefSeq" id="WP_156202745.1">
    <property type="nucleotide sequence ID" value="NZ_CP046457.1"/>
</dbReference>
<dbReference type="EMBL" id="CP046457">
    <property type="protein sequence ID" value="QGT98786.1"/>
    <property type="molecule type" value="Genomic_DNA"/>
</dbReference>
<accession>A0A6I6D625</accession>
<dbReference type="OrthoDB" id="2079674at2"/>
<evidence type="ECO:0000313" key="3">
    <source>
        <dbReference type="Proteomes" id="UP000426444"/>
    </source>
</evidence>
<feature type="transmembrane region" description="Helical" evidence="1">
    <location>
        <begin position="64"/>
        <end position="81"/>
    </location>
</feature>
<name>A0A6I6D625_9FIRM</name>
<sequence length="364" mass="42618">MSKRNNSVLLIVILYLLLMGIFSGTRPEIQEFVFFAMLSALVIASSFLIHRHYLKDKNSLKHRLIYIGICFVKIMIFSVAVKELTGVALDHSILALFFIALSIFTLWELLDFSLWEKGVLVLVLITIIGIRGYESAEPSTAYQLYRSELSNVANHEKILDLLVKDYRNDFTPEDFQCLEPYLDPLQEQRFLRFSQLTFLEFEDGQMVMMEVSREDSDNKLRFNNIELLPEEVGSYFRYYPLEIERKADYPQNIIEEDKEFIIETKGAFISHASLYQKMEWYDKLIEVFGEKKAWDEMQYKLEGLHAPEGPMQGMGISDKGYLHFSFCTEWKVDKEVLNEIYIEFRDYAAKNDIPELPVLFKLAD</sequence>
<dbReference type="AlphaFoldDB" id="A0A6I6D625"/>
<organism evidence="2 3">
    <name type="scientific">Candidatus Syntrophocurvum alkaliphilum</name>
    <dbReference type="NCBI Taxonomy" id="2293317"/>
    <lineage>
        <taxon>Bacteria</taxon>
        <taxon>Bacillati</taxon>
        <taxon>Bacillota</taxon>
        <taxon>Clostridia</taxon>
        <taxon>Eubacteriales</taxon>
        <taxon>Syntrophomonadaceae</taxon>
        <taxon>Candidatus Syntrophocurvum</taxon>
    </lineage>
</organism>
<proteinExistence type="predicted"/>
<keyword evidence="3" id="KW-1185">Reference proteome</keyword>
<keyword evidence="1" id="KW-0812">Transmembrane</keyword>
<reference evidence="3" key="1">
    <citation type="journal article" date="2019" name="Microbiology">
        <title>Complete Genome Sequence of an Uncultured Bacterium of the Candidate Phylum Bipolaricaulota.</title>
        <authorList>
            <person name="Kadnikov V.V."/>
            <person name="Mardanov A.V."/>
            <person name="Beletsky A.V."/>
            <person name="Frank Y.A."/>
            <person name="Karnachuk O.V."/>
            <person name="Ravin N.V."/>
        </authorList>
    </citation>
    <scope>NUCLEOTIDE SEQUENCE [LARGE SCALE GENOMIC DNA]</scope>
</reference>
<protein>
    <submittedName>
        <fullName evidence="2">Uncharacterized protein</fullName>
    </submittedName>
</protein>
<keyword evidence="1" id="KW-0472">Membrane</keyword>
<gene>
    <name evidence="2" type="ORF">SYNTR_0193</name>
</gene>
<evidence type="ECO:0000256" key="1">
    <source>
        <dbReference type="SAM" id="Phobius"/>
    </source>
</evidence>
<keyword evidence="1" id="KW-1133">Transmembrane helix</keyword>
<dbReference type="KEGG" id="salq:SYNTR_0193"/>
<feature type="transmembrane region" description="Helical" evidence="1">
    <location>
        <begin position="87"/>
        <end position="107"/>
    </location>
</feature>
<feature type="transmembrane region" description="Helical" evidence="1">
    <location>
        <begin position="33"/>
        <end position="52"/>
    </location>
</feature>
<evidence type="ECO:0000313" key="2">
    <source>
        <dbReference type="EMBL" id="QGT98786.1"/>
    </source>
</evidence>